<keyword evidence="1" id="KW-1133">Transmembrane helix</keyword>
<evidence type="ECO:0008006" key="4">
    <source>
        <dbReference type="Google" id="ProtNLM"/>
    </source>
</evidence>
<keyword evidence="3" id="KW-1185">Reference proteome</keyword>
<proteinExistence type="predicted"/>
<organism evidence="2 3">
    <name type="scientific">Dyadobacter arcticus</name>
    <dbReference type="NCBI Taxonomy" id="1078754"/>
    <lineage>
        <taxon>Bacteria</taxon>
        <taxon>Pseudomonadati</taxon>
        <taxon>Bacteroidota</taxon>
        <taxon>Cytophagia</taxon>
        <taxon>Cytophagales</taxon>
        <taxon>Spirosomataceae</taxon>
        <taxon>Dyadobacter</taxon>
    </lineage>
</organism>
<dbReference type="Proteomes" id="UP001179181">
    <property type="component" value="Unassembled WGS sequence"/>
</dbReference>
<gene>
    <name evidence="2" type="ORF">FHS68_002684</name>
</gene>
<comment type="caution">
    <text evidence="2">The sequence shown here is derived from an EMBL/GenBank/DDBJ whole genome shotgun (WGS) entry which is preliminary data.</text>
</comment>
<sequence>MKTQDFIESGILESQLLGLTSKEEKEQVRLMMLADRSLENYVIDLEADIRKYFTSESVSPPTAVRELIELKSFKEKHNFNSDNRTGRTQYLDVEVNDTHIKVHKFWRPAFIAVFVLSKIFLIAGLYYYFKSASQQEELLRLKTQIEQVNR</sequence>
<name>A0ABX0UNF8_9BACT</name>
<evidence type="ECO:0000313" key="3">
    <source>
        <dbReference type="Proteomes" id="UP001179181"/>
    </source>
</evidence>
<keyword evidence="1" id="KW-0472">Membrane</keyword>
<keyword evidence="1" id="KW-0812">Transmembrane</keyword>
<reference evidence="2 3" key="1">
    <citation type="submission" date="2020-03" db="EMBL/GenBank/DDBJ databases">
        <title>Genomic Encyclopedia of Type Strains, Phase IV (KMG-IV): sequencing the most valuable type-strain genomes for metagenomic binning, comparative biology and taxonomic classification.</title>
        <authorList>
            <person name="Goeker M."/>
        </authorList>
    </citation>
    <scope>NUCLEOTIDE SEQUENCE [LARGE SCALE GENOMIC DNA]</scope>
    <source>
        <strain evidence="2 3">DSM 102865</strain>
    </source>
</reference>
<feature type="transmembrane region" description="Helical" evidence="1">
    <location>
        <begin position="109"/>
        <end position="129"/>
    </location>
</feature>
<accession>A0ABX0UNF8</accession>
<evidence type="ECO:0000313" key="2">
    <source>
        <dbReference type="EMBL" id="NIJ53514.1"/>
    </source>
</evidence>
<protein>
    <recommendedName>
        <fullName evidence="4">Anti-sigma factor</fullName>
    </recommendedName>
</protein>
<dbReference type="EMBL" id="JAASQJ010000002">
    <property type="protein sequence ID" value="NIJ53514.1"/>
    <property type="molecule type" value="Genomic_DNA"/>
</dbReference>
<dbReference type="RefSeq" id="WP_167270669.1">
    <property type="nucleotide sequence ID" value="NZ_JAASQJ010000002.1"/>
</dbReference>
<evidence type="ECO:0000256" key="1">
    <source>
        <dbReference type="SAM" id="Phobius"/>
    </source>
</evidence>